<organism evidence="1">
    <name type="scientific">Candidatus Kentrum sp. LFY</name>
    <dbReference type="NCBI Taxonomy" id="2126342"/>
    <lineage>
        <taxon>Bacteria</taxon>
        <taxon>Pseudomonadati</taxon>
        <taxon>Pseudomonadota</taxon>
        <taxon>Gammaproteobacteria</taxon>
        <taxon>Candidatus Kentrum</taxon>
    </lineage>
</organism>
<dbReference type="EMBL" id="CAADFN010000024">
    <property type="protein sequence ID" value="VFK16537.1"/>
    <property type="molecule type" value="Genomic_DNA"/>
</dbReference>
<dbReference type="AlphaFoldDB" id="A0A450WHJ8"/>
<protein>
    <submittedName>
        <fullName evidence="1">Uncharacterized protein</fullName>
    </submittedName>
</protein>
<accession>A0A450WHJ8</accession>
<sequence length="127" mass="12848">MVTVNTGTNNTVSSVITSDAPILVAHVGTDSAGLPMGASMVPPAATELWGILGSQTAWLGASEDLTTVSIYADDGTSVTGIVLNSGDHYAIQNVGVPSGQGMGSGLRINADKPIGAIEYDRSSEKLS</sequence>
<evidence type="ECO:0000313" key="1">
    <source>
        <dbReference type="EMBL" id="VFK16537.1"/>
    </source>
</evidence>
<reference evidence="1" key="1">
    <citation type="submission" date="2019-02" db="EMBL/GenBank/DDBJ databases">
        <authorList>
            <person name="Gruber-Vodicka R. H."/>
            <person name="Seah K. B. B."/>
        </authorList>
    </citation>
    <scope>NUCLEOTIDE SEQUENCE</scope>
    <source>
        <strain evidence="1">BECK_BY7</strain>
    </source>
</reference>
<name>A0A450WHJ8_9GAMM</name>
<gene>
    <name evidence="1" type="ORF">BECKLFY1418C_GA0070996_102425</name>
</gene>
<proteinExistence type="predicted"/>